<dbReference type="InterPro" id="IPR018691">
    <property type="entry name" value="DUF2188"/>
</dbReference>
<dbReference type="RefSeq" id="WP_252819472.1">
    <property type="nucleotide sequence ID" value="NZ_JAMXQS010000006.1"/>
</dbReference>
<accession>A0ABT1C9K2</accession>
<feature type="compositionally biased region" description="Basic and acidic residues" evidence="1">
    <location>
        <begin position="30"/>
        <end position="40"/>
    </location>
</feature>
<protein>
    <submittedName>
        <fullName evidence="2">DUF2188 domain-containing protein</fullName>
    </submittedName>
</protein>
<proteinExistence type="predicted"/>
<feature type="region of interest" description="Disordered" evidence="1">
    <location>
        <begin position="30"/>
        <end position="78"/>
    </location>
</feature>
<name>A0ABT1C9K2_9HYPH</name>
<keyword evidence="3" id="KW-1185">Reference proteome</keyword>
<evidence type="ECO:0000313" key="2">
    <source>
        <dbReference type="EMBL" id="MCO6050646.1"/>
    </source>
</evidence>
<organism evidence="2 3">
    <name type="scientific">Mesorhizobium liriopis</name>
    <dbReference type="NCBI Taxonomy" id="2953882"/>
    <lineage>
        <taxon>Bacteria</taxon>
        <taxon>Pseudomonadati</taxon>
        <taxon>Pseudomonadota</taxon>
        <taxon>Alphaproteobacteria</taxon>
        <taxon>Hyphomicrobiales</taxon>
        <taxon>Phyllobacteriaceae</taxon>
        <taxon>Mesorhizobium</taxon>
    </lineage>
</organism>
<dbReference type="Proteomes" id="UP001205906">
    <property type="component" value="Unassembled WGS sequence"/>
</dbReference>
<feature type="compositionally biased region" description="Basic and acidic residues" evidence="1">
    <location>
        <begin position="59"/>
        <end position="78"/>
    </location>
</feature>
<dbReference type="EMBL" id="JAMXQS010000006">
    <property type="protein sequence ID" value="MCO6050646.1"/>
    <property type="molecule type" value="Genomic_DNA"/>
</dbReference>
<sequence length="78" mass="8907">MKLTYEIVEHNDGWAYKVGDTFSETFDTHDQAAEAARRAASEQQLSDETHDIEYEDADGEWHEESSEGDDRPETEVKG</sequence>
<evidence type="ECO:0000313" key="3">
    <source>
        <dbReference type="Proteomes" id="UP001205906"/>
    </source>
</evidence>
<reference evidence="2 3" key="1">
    <citation type="submission" date="2022-06" db="EMBL/GenBank/DDBJ databases">
        <title>Mesorhizobium sp. strain RP14 Genome sequencing and assembly.</title>
        <authorList>
            <person name="Kim I."/>
        </authorList>
    </citation>
    <scope>NUCLEOTIDE SEQUENCE [LARGE SCALE GENOMIC DNA]</scope>
    <source>
        <strain evidence="3">RP14(2022)</strain>
    </source>
</reference>
<comment type="caution">
    <text evidence="2">The sequence shown here is derived from an EMBL/GenBank/DDBJ whole genome shotgun (WGS) entry which is preliminary data.</text>
</comment>
<dbReference type="Pfam" id="PF09954">
    <property type="entry name" value="DUF2188"/>
    <property type="match status" value="1"/>
</dbReference>
<evidence type="ECO:0000256" key="1">
    <source>
        <dbReference type="SAM" id="MobiDB-lite"/>
    </source>
</evidence>
<gene>
    <name evidence="2" type="ORF">NGM99_12725</name>
</gene>